<evidence type="ECO:0000259" key="2">
    <source>
        <dbReference type="Pfam" id="PF01138"/>
    </source>
</evidence>
<dbReference type="GO" id="GO:0006396">
    <property type="term" value="P:RNA processing"/>
    <property type="evidence" value="ECO:0007669"/>
    <property type="project" value="InterPro"/>
</dbReference>
<evidence type="ECO:0000313" key="4">
    <source>
        <dbReference type="EMBL" id="OAD20670.1"/>
    </source>
</evidence>
<accession>A0A176RY32</accession>
<evidence type="ECO:0000259" key="3">
    <source>
        <dbReference type="Pfam" id="PF03726"/>
    </source>
</evidence>
<dbReference type="GO" id="GO:0000175">
    <property type="term" value="F:3'-5'-RNA exonuclease activity"/>
    <property type="evidence" value="ECO:0007669"/>
    <property type="project" value="TreeGrafter"/>
</dbReference>
<dbReference type="PANTHER" id="PTHR11252">
    <property type="entry name" value="POLYRIBONUCLEOTIDE NUCLEOTIDYLTRANSFERASE"/>
    <property type="match status" value="1"/>
</dbReference>
<dbReference type="GO" id="GO:0005829">
    <property type="term" value="C:cytosol"/>
    <property type="evidence" value="ECO:0007669"/>
    <property type="project" value="TreeGrafter"/>
</dbReference>
<dbReference type="InterPro" id="IPR027408">
    <property type="entry name" value="PNPase/RNase_PH_dom_sf"/>
</dbReference>
<dbReference type="GO" id="GO:0006402">
    <property type="term" value="P:mRNA catabolic process"/>
    <property type="evidence" value="ECO:0007669"/>
    <property type="project" value="InterPro"/>
</dbReference>
<dbReference type="InterPro" id="IPR036345">
    <property type="entry name" value="ExoRNase_PH_dom2_sf"/>
</dbReference>
<dbReference type="Gene3D" id="3.30.230.70">
    <property type="entry name" value="GHMP Kinase, N-terminal domain"/>
    <property type="match status" value="1"/>
</dbReference>
<dbReference type="Pfam" id="PF01138">
    <property type="entry name" value="RNase_PH"/>
    <property type="match status" value="1"/>
</dbReference>
<evidence type="ECO:0000256" key="1">
    <source>
        <dbReference type="ARBA" id="ARBA00022884"/>
    </source>
</evidence>
<reference evidence="4 5" key="1">
    <citation type="submission" date="2016-05" db="EMBL/GenBank/DDBJ databases">
        <title>Single-cell genome of chain-forming Candidatus Thiomargarita nelsonii and comparison to other large sulfur-oxidizing bacteria.</title>
        <authorList>
            <person name="Winkel M."/>
            <person name="Salman V."/>
            <person name="Woyke T."/>
            <person name="Schulz-Vogt H."/>
            <person name="Richter M."/>
            <person name="Flood B."/>
            <person name="Bailey J."/>
            <person name="Amann R."/>
            <person name="Mussmann M."/>
        </authorList>
    </citation>
    <scope>NUCLEOTIDE SEQUENCE [LARGE SCALE GENOMIC DNA]</scope>
    <source>
        <strain evidence="4 5">THI036</strain>
    </source>
</reference>
<dbReference type="EMBL" id="LUTY01002198">
    <property type="protein sequence ID" value="OAD20670.1"/>
    <property type="molecule type" value="Genomic_DNA"/>
</dbReference>
<dbReference type="InterPro" id="IPR015848">
    <property type="entry name" value="PNPase_PH_RNA-bd_bac/org-type"/>
</dbReference>
<dbReference type="InterPro" id="IPR036456">
    <property type="entry name" value="PNPase_PH_RNA-bd_sf"/>
</dbReference>
<dbReference type="Proteomes" id="UP000076962">
    <property type="component" value="Unassembled WGS sequence"/>
</dbReference>
<comment type="caution">
    <text evidence="4">The sequence shown here is derived from an EMBL/GenBank/DDBJ whole genome shotgun (WGS) entry which is preliminary data.</text>
</comment>
<dbReference type="PANTHER" id="PTHR11252:SF0">
    <property type="entry name" value="POLYRIBONUCLEOTIDE NUCLEOTIDYLTRANSFERASE 1, MITOCHONDRIAL"/>
    <property type="match status" value="1"/>
</dbReference>
<dbReference type="SUPFAM" id="SSF55666">
    <property type="entry name" value="Ribonuclease PH domain 2-like"/>
    <property type="match status" value="1"/>
</dbReference>
<sequence length="187" mass="21230">EAKELGEDIMLGAVLFGHQQMQVVIDAIQELASATAKPRWDWEPKPVDEKLTQQVKELAEQRLREGYQIQDKLERRETVTGTCQEIAAQLSSLETEEWTENQVFRVLEMLEKKIVRGTIIAGNARIDGRDTRTVRPITIRTKVLPRTHGSALFTRGETQAIVVTTLGTERDAQIIDALEGEYKENFL</sequence>
<feature type="non-terminal residue" evidence="4">
    <location>
        <position position="187"/>
    </location>
</feature>
<gene>
    <name evidence="4" type="ORF">THIOM_003611</name>
</gene>
<dbReference type="SUPFAM" id="SSF54211">
    <property type="entry name" value="Ribosomal protein S5 domain 2-like"/>
    <property type="match status" value="1"/>
</dbReference>
<dbReference type="GO" id="GO:0003723">
    <property type="term" value="F:RNA binding"/>
    <property type="evidence" value="ECO:0007669"/>
    <property type="project" value="UniProtKB-KW"/>
</dbReference>
<dbReference type="PATRIC" id="fig|1003181.4.peg.4814"/>
<dbReference type="InterPro" id="IPR020568">
    <property type="entry name" value="Ribosomal_Su5_D2-typ_SF"/>
</dbReference>
<evidence type="ECO:0000313" key="5">
    <source>
        <dbReference type="Proteomes" id="UP000076962"/>
    </source>
</evidence>
<dbReference type="Pfam" id="PF03726">
    <property type="entry name" value="PNPase"/>
    <property type="match status" value="1"/>
</dbReference>
<feature type="domain" description="Polyribonucleotide nucleotidyltransferase RNA-binding" evidence="3">
    <location>
        <begin position="51"/>
        <end position="130"/>
    </location>
</feature>
<feature type="domain" description="Exoribonuclease phosphorolytic" evidence="2">
    <location>
        <begin position="134"/>
        <end position="177"/>
    </location>
</feature>
<dbReference type="InterPro" id="IPR001247">
    <property type="entry name" value="ExoRNase_PH_dom1"/>
</dbReference>
<proteinExistence type="predicted"/>
<dbReference type="GO" id="GO:0004654">
    <property type="term" value="F:polyribonucleotide nucleotidyltransferase activity"/>
    <property type="evidence" value="ECO:0007669"/>
    <property type="project" value="InterPro"/>
</dbReference>
<name>A0A176RY32_9GAMM</name>
<protein>
    <submittedName>
        <fullName evidence="4">Polynucleotide phosphorylase/polyadenylase</fullName>
    </submittedName>
</protein>
<organism evidence="4 5">
    <name type="scientific">Candidatus Thiomargarita nelsonii</name>
    <dbReference type="NCBI Taxonomy" id="1003181"/>
    <lineage>
        <taxon>Bacteria</taxon>
        <taxon>Pseudomonadati</taxon>
        <taxon>Pseudomonadota</taxon>
        <taxon>Gammaproteobacteria</taxon>
        <taxon>Thiotrichales</taxon>
        <taxon>Thiotrichaceae</taxon>
        <taxon>Thiomargarita</taxon>
    </lineage>
</organism>
<feature type="non-terminal residue" evidence="4">
    <location>
        <position position="1"/>
    </location>
</feature>
<keyword evidence="1" id="KW-0694">RNA-binding</keyword>
<dbReference type="SUPFAM" id="SSF46915">
    <property type="entry name" value="Polynucleotide phosphorylase/guanosine pentaphosphate synthase (PNPase/GPSI), domain 3"/>
    <property type="match status" value="1"/>
</dbReference>
<keyword evidence="5" id="KW-1185">Reference proteome</keyword>
<dbReference type="InterPro" id="IPR012162">
    <property type="entry name" value="PNPase"/>
</dbReference>
<dbReference type="AlphaFoldDB" id="A0A176RY32"/>